<keyword evidence="1" id="KW-0472">Membrane</keyword>
<dbReference type="RefSeq" id="WP_168184398.1">
    <property type="nucleotide sequence ID" value="NZ_CP039393.1"/>
</dbReference>
<dbReference type="KEGG" id="mgod:E7746_13210"/>
<protein>
    <submittedName>
        <fullName evidence="2">Uncharacterized protein</fullName>
    </submittedName>
</protein>
<sequence>MTLSWIAIGTVELCVLGFIAAAAVIALIMKPGSRNEAVTEFAAGLLSHEGVLAGSFGIELTCRDDYSTVITRQGFGGLLSSDGSVSLAITIKDCDITIEERIISGHGTSDDTPDTATFTLTCLKPRLHYHLRYTSEALSRSVTMSFTVTPGLSIVKELVQ</sequence>
<keyword evidence="3" id="KW-1185">Reference proteome</keyword>
<organism evidence="2 3">
    <name type="scientific">Muribaculum gordoncarteri</name>
    <dbReference type="NCBI Taxonomy" id="2530390"/>
    <lineage>
        <taxon>Bacteria</taxon>
        <taxon>Pseudomonadati</taxon>
        <taxon>Bacteroidota</taxon>
        <taxon>Bacteroidia</taxon>
        <taxon>Bacteroidales</taxon>
        <taxon>Muribaculaceae</taxon>
        <taxon>Muribaculum</taxon>
    </lineage>
</organism>
<evidence type="ECO:0000313" key="2">
    <source>
        <dbReference type="EMBL" id="QCD36768.1"/>
    </source>
</evidence>
<dbReference type="Proteomes" id="UP000297031">
    <property type="component" value="Chromosome"/>
</dbReference>
<evidence type="ECO:0000313" key="3">
    <source>
        <dbReference type="Proteomes" id="UP000297031"/>
    </source>
</evidence>
<name>A0A4V1D1X9_9BACT</name>
<reference evidence="2 3" key="1">
    <citation type="submission" date="2019-02" db="EMBL/GenBank/DDBJ databases">
        <title>Isolation and identification of novel species under the genus Muribaculum.</title>
        <authorList>
            <person name="Miyake S."/>
            <person name="Ding Y."/>
            <person name="Low A."/>
            <person name="Soh M."/>
            <person name="Seedorf H."/>
        </authorList>
    </citation>
    <scope>NUCLEOTIDE SEQUENCE [LARGE SCALE GENOMIC DNA]</scope>
    <source>
        <strain evidence="2 3">TLL-A4</strain>
    </source>
</reference>
<feature type="transmembrane region" description="Helical" evidence="1">
    <location>
        <begin position="6"/>
        <end position="28"/>
    </location>
</feature>
<gene>
    <name evidence="2" type="ORF">E7746_13210</name>
</gene>
<keyword evidence="1" id="KW-1133">Transmembrane helix</keyword>
<dbReference type="AlphaFoldDB" id="A0A4V1D1X9"/>
<evidence type="ECO:0000256" key="1">
    <source>
        <dbReference type="SAM" id="Phobius"/>
    </source>
</evidence>
<accession>A0A4V1D1X9</accession>
<keyword evidence="1" id="KW-0812">Transmembrane</keyword>
<proteinExistence type="predicted"/>
<dbReference type="EMBL" id="CP039393">
    <property type="protein sequence ID" value="QCD36768.1"/>
    <property type="molecule type" value="Genomic_DNA"/>
</dbReference>